<dbReference type="SMART" id="SM00490">
    <property type="entry name" value="HELICc"/>
    <property type="match status" value="1"/>
</dbReference>
<dbReference type="CDD" id="cd18787">
    <property type="entry name" value="SF2_C_DEAD"/>
    <property type="match status" value="1"/>
</dbReference>
<dbReference type="GO" id="GO:0003724">
    <property type="term" value="F:RNA helicase activity"/>
    <property type="evidence" value="ECO:0007669"/>
    <property type="project" value="InterPro"/>
</dbReference>
<dbReference type="PROSITE" id="PS51195">
    <property type="entry name" value="Q_MOTIF"/>
    <property type="match status" value="1"/>
</dbReference>
<sequence length="674" mass="71940">MFGTLVARSIPRSKRAPSQWTFNTRFPSAGRGAPNAGGGTEGAWKAAKNRSNLKSKVASKLSGLALPASRRLARLGVGVVDSPSKQRLDRKNTNSSQTQTQTKTTKPVKPTRATSSLSSSIGRRSGMAMAAGAVAATAAAKAASKHRRQVEAEREAAQEKYDQKFSMAALPQTTPSLIKAIQAATFADMSLLPPLLNALHSVFGSDVRPTPVQALAIPASMSLTSSNTRALLVGAETGGGKTLAYLIPMIHRLKSQEIEHAKLALDNPEDVIDAVVSGSENSVTPQLISSSKLRRLRRPRAVVLVPSRDLVSQVTQVAKSLCTHHTDLRLTVLGIHARHAHADRLAAKLATVPIDILVTTPHELVKHLEKGTLALSKLTEVVVDESDTLFDESNLPDIEVIQKAVATHRPVEDATETSKDSSTASVTPLTTYISATFPVRMTTLIGLAHPPEQGGYTQIATPKLHRPSSGLKQLFLPVTSSTTKPNLLLDVLKRSAQSGEKRVIVFVNNRDTGTWVCDFLRGKKVVSDGGGGVFLASGQMDGRMRDVVLGLFKEGGGEGLSRTEEGLLDAAMVAGTANDGIVAGSGGKEGDKIPWKDRIAILVATDVASRGVDTTAADHVILYDFPRSSIEYLHRVGRTARNGGKGRATSLLTKRDRRVADEIEKSVRYKNVLG</sequence>
<dbReference type="SMART" id="SM00487">
    <property type="entry name" value="DEXDc"/>
    <property type="match status" value="1"/>
</dbReference>
<feature type="region of interest" description="Disordered" evidence="6">
    <location>
        <begin position="77"/>
        <end position="122"/>
    </location>
</feature>
<reference evidence="10 11" key="1">
    <citation type="submission" date="2016-07" db="EMBL/GenBank/DDBJ databases">
        <title>Pervasive Adenine N6-methylation of Active Genes in Fungi.</title>
        <authorList>
            <consortium name="DOE Joint Genome Institute"/>
            <person name="Mondo S.J."/>
            <person name="Dannebaum R.O."/>
            <person name="Kuo R.C."/>
            <person name="Labutti K."/>
            <person name="Haridas S."/>
            <person name="Kuo A."/>
            <person name="Salamov A."/>
            <person name="Ahrendt S.R."/>
            <person name="Lipzen A."/>
            <person name="Sullivan W."/>
            <person name="Andreopoulos W.B."/>
            <person name="Clum A."/>
            <person name="Lindquist E."/>
            <person name="Daum C."/>
            <person name="Ramamoorthy G.K."/>
            <person name="Gryganskyi A."/>
            <person name="Culley D."/>
            <person name="Magnuson J.K."/>
            <person name="James T.Y."/>
            <person name="O'Malley M.A."/>
            <person name="Stajich J.E."/>
            <person name="Spatafora J.W."/>
            <person name="Visel A."/>
            <person name="Grigoriev I.V."/>
        </authorList>
    </citation>
    <scope>NUCLEOTIDE SEQUENCE [LARGE SCALE GENOMIC DNA]</scope>
    <source>
        <strain evidence="10 11">JEL800</strain>
    </source>
</reference>
<comment type="caution">
    <text evidence="10">The sequence shown here is derived from an EMBL/GenBank/DDBJ whole genome shotgun (WGS) entry which is preliminary data.</text>
</comment>
<evidence type="ECO:0000256" key="5">
    <source>
        <dbReference type="PROSITE-ProRule" id="PRU00552"/>
    </source>
</evidence>
<keyword evidence="1" id="KW-0547">Nucleotide-binding</keyword>
<feature type="compositionally biased region" description="Low complexity" evidence="6">
    <location>
        <begin position="93"/>
        <end position="105"/>
    </location>
</feature>
<dbReference type="GO" id="GO:0005524">
    <property type="term" value="F:ATP binding"/>
    <property type="evidence" value="ECO:0007669"/>
    <property type="project" value="UniProtKB-KW"/>
</dbReference>
<keyword evidence="3" id="KW-0347">Helicase</keyword>
<dbReference type="InterPro" id="IPR027417">
    <property type="entry name" value="P-loop_NTPase"/>
</dbReference>
<evidence type="ECO:0000256" key="3">
    <source>
        <dbReference type="ARBA" id="ARBA00022806"/>
    </source>
</evidence>
<dbReference type="Pfam" id="PF00270">
    <property type="entry name" value="DEAD"/>
    <property type="match status" value="1"/>
</dbReference>
<feature type="domain" description="DEAD-box RNA helicase Q" evidence="9">
    <location>
        <begin position="184"/>
        <end position="214"/>
    </location>
</feature>
<dbReference type="EMBL" id="MCGO01000057">
    <property type="protein sequence ID" value="ORY36135.1"/>
    <property type="molecule type" value="Genomic_DNA"/>
</dbReference>
<protein>
    <submittedName>
        <fullName evidence="10">p-loop containing nucleoside triphosphate hydrolase protein</fullName>
    </submittedName>
</protein>
<feature type="compositionally biased region" description="Polar residues" evidence="6">
    <location>
        <begin position="16"/>
        <end position="26"/>
    </location>
</feature>
<evidence type="ECO:0000313" key="10">
    <source>
        <dbReference type="EMBL" id="ORY36135.1"/>
    </source>
</evidence>
<dbReference type="InterPro" id="IPR014001">
    <property type="entry name" value="Helicase_ATP-bd"/>
</dbReference>
<dbReference type="GO" id="GO:0016787">
    <property type="term" value="F:hydrolase activity"/>
    <property type="evidence" value="ECO:0007669"/>
    <property type="project" value="UniProtKB-KW"/>
</dbReference>
<name>A0A1Y2BPP3_9FUNG</name>
<proteinExistence type="predicted"/>
<dbReference type="Proteomes" id="UP000193642">
    <property type="component" value="Unassembled WGS sequence"/>
</dbReference>
<dbReference type="Pfam" id="PF00271">
    <property type="entry name" value="Helicase_C"/>
    <property type="match status" value="1"/>
</dbReference>
<dbReference type="AlphaFoldDB" id="A0A1Y2BPP3"/>
<dbReference type="InterPro" id="IPR014014">
    <property type="entry name" value="RNA_helicase_DEAD_Q_motif"/>
</dbReference>
<evidence type="ECO:0000256" key="1">
    <source>
        <dbReference type="ARBA" id="ARBA00022741"/>
    </source>
</evidence>
<feature type="short sequence motif" description="Q motif" evidence="5">
    <location>
        <begin position="184"/>
        <end position="214"/>
    </location>
</feature>
<feature type="domain" description="Helicase C-terminal" evidence="8">
    <location>
        <begin position="470"/>
        <end position="674"/>
    </location>
</feature>
<keyword evidence="2 10" id="KW-0378">Hydrolase</keyword>
<dbReference type="PROSITE" id="PS51194">
    <property type="entry name" value="HELICASE_CTER"/>
    <property type="match status" value="1"/>
</dbReference>
<evidence type="ECO:0000256" key="6">
    <source>
        <dbReference type="SAM" id="MobiDB-lite"/>
    </source>
</evidence>
<dbReference type="STRING" id="329046.A0A1Y2BPP3"/>
<evidence type="ECO:0000256" key="2">
    <source>
        <dbReference type="ARBA" id="ARBA00022801"/>
    </source>
</evidence>
<dbReference type="PANTHER" id="PTHR47960">
    <property type="entry name" value="DEAD-BOX ATP-DEPENDENT RNA HELICASE 50"/>
    <property type="match status" value="1"/>
</dbReference>
<feature type="region of interest" description="Disordered" evidence="6">
    <location>
        <begin position="1"/>
        <end position="43"/>
    </location>
</feature>
<evidence type="ECO:0000313" key="11">
    <source>
        <dbReference type="Proteomes" id="UP000193642"/>
    </source>
</evidence>
<keyword evidence="4" id="KW-0067">ATP-binding</keyword>
<dbReference type="GO" id="GO:0003676">
    <property type="term" value="F:nucleic acid binding"/>
    <property type="evidence" value="ECO:0007669"/>
    <property type="project" value="InterPro"/>
</dbReference>
<keyword evidence="11" id="KW-1185">Reference proteome</keyword>
<organism evidence="10 11">
    <name type="scientific">Rhizoclosmatium globosum</name>
    <dbReference type="NCBI Taxonomy" id="329046"/>
    <lineage>
        <taxon>Eukaryota</taxon>
        <taxon>Fungi</taxon>
        <taxon>Fungi incertae sedis</taxon>
        <taxon>Chytridiomycota</taxon>
        <taxon>Chytridiomycota incertae sedis</taxon>
        <taxon>Chytridiomycetes</taxon>
        <taxon>Chytridiales</taxon>
        <taxon>Chytriomycetaceae</taxon>
        <taxon>Rhizoclosmatium</taxon>
    </lineage>
</organism>
<dbReference type="PROSITE" id="PS51192">
    <property type="entry name" value="HELICASE_ATP_BIND_1"/>
    <property type="match status" value="1"/>
</dbReference>
<dbReference type="InterPro" id="IPR001650">
    <property type="entry name" value="Helicase_C-like"/>
</dbReference>
<evidence type="ECO:0000259" key="7">
    <source>
        <dbReference type="PROSITE" id="PS51192"/>
    </source>
</evidence>
<evidence type="ECO:0000256" key="4">
    <source>
        <dbReference type="ARBA" id="ARBA00022840"/>
    </source>
</evidence>
<dbReference type="InterPro" id="IPR011545">
    <property type="entry name" value="DEAD/DEAH_box_helicase_dom"/>
</dbReference>
<dbReference type="OrthoDB" id="10256233at2759"/>
<evidence type="ECO:0000259" key="9">
    <source>
        <dbReference type="PROSITE" id="PS51195"/>
    </source>
</evidence>
<accession>A0A1Y2BPP3</accession>
<feature type="domain" description="Helicase ATP-binding" evidence="7">
    <location>
        <begin position="222"/>
        <end position="455"/>
    </location>
</feature>
<dbReference type="Gene3D" id="3.40.50.300">
    <property type="entry name" value="P-loop containing nucleotide triphosphate hydrolases"/>
    <property type="match status" value="2"/>
</dbReference>
<dbReference type="SUPFAM" id="SSF52540">
    <property type="entry name" value="P-loop containing nucleoside triphosphate hydrolases"/>
    <property type="match status" value="2"/>
</dbReference>
<gene>
    <name evidence="10" type="ORF">BCR33DRAFT_683702</name>
</gene>
<evidence type="ECO:0000259" key="8">
    <source>
        <dbReference type="PROSITE" id="PS51194"/>
    </source>
</evidence>